<keyword evidence="2" id="KW-1185">Reference proteome</keyword>
<dbReference type="KEGG" id="nfl:COO91_10915"/>
<reference evidence="1 2" key="1">
    <citation type="submission" date="2017-11" db="EMBL/GenBank/DDBJ databases">
        <title>Complete genome of a free-living desiccation-tolerant cyanobacterium and its photosynthetic adaptation to extreme terrestrial habitat.</title>
        <authorList>
            <person name="Shang J."/>
        </authorList>
    </citation>
    <scope>NUCLEOTIDE SEQUENCE [LARGE SCALE GENOMIC DNA]</scope>
    <source>
        <strain evidence="1 2">CCNUN1</strain>
        <plasmid evidence="2">pnfsy08</plasmid>
    </source>
</reference>
<proteinExistence type="predicted"/>
<sequence>MNFELIILNLSEANGALFQSKARVIPVFGNRYCGLHIDW</sequence>
<name>A0A2K8TAF6_9NOSO</name>
<dbReference type="Proteomes" id="UP000232003">
    <property type="component" value="Plasmid pNFSY08"/>
</dbReference>
<evidence type="ECO:0000313" key="2">
    <source>
        <dbReference type="Proteomes" id="UP000232003"/>
    </source>
</evidence>
<keyword evidence="1" id="KW-0614">Plasmid</keyword>
<organism evidence="1 2">
    <name type="scientific">Nostoc flagelliforme CCNUN1</name>
    <dbReference type="NCBI Taxonomy" id="2038116"/>
    <lineage>
        <taxon>Bacteria</taxon>
        <taxon>Bacillati</taxon>
        <taxon>Cyanobacteriota</taxon>
        <taxon>Cyanophyceae</taxon>
        <taxon>Nostocales</taxon>
        <taxon>Nostocaceae</taxon>
        <taxon>Nostoc</taxon>
    </lineage>
</organism>
<dbReference type="AlphaFoldDB" id="A0A2K8TAF6"/>
<accession>A0A2K8TAF6</accession>
<gene>
    <name evidence="1" type="ORF">COO91_10915</name>
</gene>
<protein>
    <submittedName>
        <fullName evidence="1">Uncharacterized protein</fullName>
    </submittedName>
</protein>
<dbReference type="EMBL" id="CP024793">
    <property type="protein sequence ID" value="AUB44677.1"/>
    <property type="molecule type" value="Genomic_DNA"/>
</dbReference>
<evidence type="ECO:0000313" key="1">
    <source>
        <dbReference type="EMBL" id="AUB44677.1"/>
    </source>
</evidence>
<geneLocation type="plasmid" evidence="2">
    <name>pnfsy08</name>
</geneLocation>